<dbReference type="Proteomes" id="UP000616608">
    <property type="component" value="Unassembled WGS sequence"/>
</dbReference>
<dbReference type="RefSeq" id="WP_188614149.1">
    <property type="nucleotide sequence ID" value="NZ_BMJT01000003.1"/>
</dbReference>
<organism evidence="2 3">
    <name type="scientific">Lysinibacillus alkalisoli</name>
    <dbReference type="NCBI Taxonomy" id="1911548"/>
    <lineage>
        <taxon>Bacteria</taxon>
        <taxon>Bacillati</taxon>
        <taxon>Bacillota</taxon>
        <taxon>Bacilli</taxon>
        <taxon>Bacillales</taxon>
        <taxon>Bacillaceae</taxon>
        <taxon>Lysinibacillus</taxon>
    </lineage>
</organism>
<keyword evidence="3" id="KW-1185">Reference proteome</keyword>
<evidence type="ECO:0000313" key="2">
    <source>
        <dbReference type="EMBL" id="GGG19374.1"/>
    </source>
</evidence>
<dbReference type="Pfam" id="PF06114">
    <property type="entry name" value="Peptidase_M78"/>
    <property type="match status" value="1"/>
</dbReference>
<name>A0A917G275_9BACI</name>
<dbReference type="InterPro" id="IPR010359">
    <property type="entry name" value="IrrE_HExxH"/>
</dbReference>
<gene>
    <name evidence="2" type="ORF">GCM10007425_12330</name>
</gene>
<evidence type="ECO:0000313" key="3">
    <source>
        <dbReference type="Proteomes" id="UP000616608"/>
    </source>
</evidence>
<accession>A0A917G275</accession>
<comment type="caution">
    <text evidence="2">The sequence shown here is derived from an EMBL/GenBank/DDBJ whole genome shotgun (WGS) entry which is preliminary data.</text>
</comment>
<proteinExistence type="predicted"/>
<reference evidence="2" key="1">
    <citation type="journal article" date="2014" name="Int. J. Syst. Evol. Microbiol.">
        <title>Complete genome sequence of Corynebacterium casei LMG S-19264T (=DSM 44701T), isolated from a smear-ripened cheese.</title>
        <authorList>
            <consortium name="US DOE Joint Genome Institute (JGI-PGF)"/>
            <person name="Walter F."/>
            <person name="Albersmeier A."/>
            <person name="Kalinowski J."/>
            <person name="Ruckert C."/>
        </authorList>
    </citation>
    <scope>NUCLEOTIDE SEQUENCE</scope>
    <source>
        <strain evidence="2">CGMCC 1.15760</strain>
    </source>
</reference>
<feature type="domain" description="IrrE N-terminal-like" evidence="1">
    <location>
        <begin position="48"/>
        <end position="146"/>
    </location>
</feature>
<sequence length="167" mass="20200">MYYTHTEDFVKQLYTRIGINSHEALDYRIIAQALGIKLYLWPKRSMALFHNQLPYIMLYDQQNKEQQWQDFCHELCHVLLHTGHQGNMAPLFREYQENKANNFMYHACMPTFMLDALQIRDYMPITIRRLQQLFGVEYDFALKRITQYLMNQMLLNWNGRHTDAVKE</sequence>
<reference evidence="2" key="2">
    <citation type="submission" date="2020-09" db="EMBL/GenBank/DDBJ databases">
        <authorList>
            <person name="Sun Q."/>
            <person name="Zhou Y."/>
        </authorList>
    </citation>
    <scope>NUCLEOTIDE SEQUENCE</scope>
    <source>
        <strain evidence="2">CGMCC 1.15760</strain>
    </source>
</reference>
<dbReference type="AlphaFoldDB" id="A0A917G275"/>
<protein>
    <recommendedName>
        <fullName evidence="1">IrrE N-terminal-like domain-containing protein</fullName>
    </recommendedName>
</protein>
<dbReference type="EMBL" id="BMJT01000003">
    <property type="protein sequence ID" value="GGG19374.1"/>
    <property type="molecule type" value="Genomic_DNA"/>
</dbReference>
<evidence type="ECO:0000259" key="1">
    <source>
        <dbReference type="Pfam" id="PF06114"/>
    </source>
</evidence>